<proteinExistence type="predicted"/>
<dbReference type="GeneID" id="25330171"/>
<accession>A0A0D2EBB2</accession>
<evidence type="ECO:0000313" key="4">
    <source>
        <dbReference type="Proteomes" id="UP000054342"/>
    </source>
</evidence>
<keyword evidence="4" id="KW-1185">Reference proteome</keyword>
<feature type="transmembrane region" description="Helical" evidence="1">
    <location>
        <begin position="68"/>
        <end position="85"/>
    </location>
</feature>
<dbReference type="Proteomes" id="UP000054342">
    <property type="component" value="Unassembled WGS sequence"/>
</dbReference>
<name>A0A0D2EBB2_9EURO</name>
<feature type="transmembrane region" description="Helical" evidence="1">
    <location>
        <begin position="178"/>
        <end position="201"/>
    </location>
</feature>
<feature type="domain" description="Acyltransferase 3" evidence="2">
    <location>
        <begin position="100"/>
        <end position="476"/>
    </location>
</feature>
<gene>
    <name evidence="3" type="ORF">PV05_08263</name>
</gene>
<feature type="transmembrane region" description="Helical" evidence="1">
    <location>
        <begin position="340"/>
        <end position="361"/>
    </location>
</feature>
<reference evidence="3 4" key="1">
    <citation type="submission" date="2015-01" db="EMBL/GenBank/DDBJ databases">
        <title>The Genome Sequence of Exophiala xenobiotica CBS118157.</title>
        <authorList>
            <consortium name="The Broad Institute Genomics Platform"/>
            <person name="Cuomo C."/>
            <person name="de Hoog S."/>
            <person name="Gorbushina A."/>
            <person name="Stielow B."/>
            <person name="Teixiera M."/>
            <person name="Abouelleil A."/>
            <person name="Chapman S.B."/>
            <person name="Priest M."/>
            <person name="Young S.K."/>
            <person name="Wortman J."/>
            <person name="Nusbaum C."/>
            <person name="Birren B."/>
        </authorList>
    </citation>
    <scope>NUCLEOTIDE SEQUENCE [LARGE SCALE GENOMIC DNA]</scope>
    <source>
        <strain evidence="3 4">CBS 118157</strain>
    </source>
</reference>
<sequence length="506" mass="59524">MANMEEYRPLANHDDQHPEVEGEDIDLSYVDLEKMPEEARPRWYQVPMRRLSAEWTTPSKWEPADIKALLFVILSYIITVLPRFVQPGGMRHKSELHPTAYLDAMRGWAAISVARYHTFANKTPFLEYPVIRMILNGRAMVDIFFIISGYVLSYRLLKMIRNQQTGLLKALASSTFRRWWRLYISTGVASLVTAIMTYWGWCHPAPQQSTFLLQMWDWLWDFGASSNPFGDIKGFWYGNVFRTHYLDQMWTIPVEFRGSMAVFWFVAAACYMATLGRRIFACVVIGLCYWWGIIYVALFLYGMLIADYQFDRHPERLQKIRLPQQEPDSEESEKPKTKKYFVLNIIGCVLLVIVGMFLMGQPPPFDGHYNMRHWPWQYMESFIPYWYVVELGEHFWLGIGAAIFVFAVDNCRPLQIPFEWGFSQYLGDISFGVYAMHNTINWVLYIPIVQPWCQQHFGDSYWSGAPGELFTSLVIVWAADYFTRIDEWVVWTGKWLESKTFIKWDE</sequence>
<dbReference type="RefSeq" id="XP_013313217.1">
    <property type="nucleotide sequence ID" value="XM_013457763.1"/>
</dbReference>
<keyword evidence="1" id="KW-1133">Transmembrane helix</keyword>
<dbReference type="STRING" id="348802.A0A0D2EBB2"/>
<dbReference type="EMBL" id="KN847321">
    <property type="protein sequence ID" value="KIW52633.1"/>
    <property type="molecule type" value="Genomic_DNA"/>
</dbReference>
<feature type="transmembrane region" description="Helical" evidence="1">
    <location>
        <begin position="139"/>
        <end position="157"/>
    </location>
</feature>
<dbReference type="AlphaFoldDB" id="A0A0D2EBB2"/>
<evidence type="ECO:0000256" key="1">
    <source>
        <dbReference type="SAM" id="Phobius"/>
    </source>
</evidence>
<dbReference type="Pfam" id="PF01757">
    <property type="entry name" value="Acyl_transf_3"/>
    <property type="match status" value="1"/>
</dbReference>
<dbReference type="PANTHER" id="PTHR23028:SF134">
    <property type="entry name" value="PUTATIVE (AFU_ORTHOLOGUE AFUA_4G08520)-RELATED"/>
    <property type="match status" value="1"/>
</dbReference>
<dbReference type="InterPro" id="IPR050879">
    <property type="entry name" value="Acyltransferase_3"/>
</dbReference>
<evidence type="ECO:0000313" key="3">
    <source>
        <dbReference type="EMBL" id="KIW52633.1"/>
    </source>
</evidence>
<dbReference type="PANTHER" id="PTHR23028">
    <property type="entry name" value="ACETYLTRANSFERASE"/>
    <property type="match status" value="1"/>
</dbReference>
<dbReference type="InterPro" id="IPR002656">
    <property type="entry name" value="Acyl_transf_3_dom"/>
</dbReference>
<feature type="transmembrane region" description="Helical" evidence="1">
    <location>
        <begin position="280"/>
        <end position="304"/>
    </location>
</feature>
<dbReference type="GO" id="GO:0016747">
    <property type="term" value="F:acyltransferase activity, transferring groups other than amino-acyl groups"/>
    <property type="evidence" value="ECO:0007669"/>
    <property type="project" value="InterPro"/>
</dbReference>
<keyword evidence="1" id="KW-0472">Membrane</keyword>
<protein>
    <recommendedName>
        <fullName evidence="2">Acyltransferase 3 domain-containing protein</fullName>
    </recommendedName>
</protein>
<organism evidence="3 4">
    <name type="scientific">Exophiala xenobiotica</name>
    <dbReference type="NCBI Taxonomy" id="348802"/>
    <lineage>
        <taxon>Eukaryota</taxon>
        <taxon>Fungi</taxon>
        <taxon>Dikarya</taxon>
        <taxon>Ascomycota</taxon>
        <taxon>Pezizomycotina</taxon>
        <taxon>Eurotiomycetes</taxon>
        <taxon>Chaetothyriomycetidae</taxon>
        <taxon>Chaetothyriales</taxon>
        <taxon>Herpotrichiellaceae</taxon>
        <taxon>Exophiala</taxon>
    </lineage>
</organism>
<keyword evidence="1" id="KW-0812">Transmembrane</keyword>
<evidence type="ECO:0000259" key="2">
    <source>
        <dbReference type="Pfam" id="PF01757"/>
    </source>
</evidence>
<feature type="transmembrane region" description="Helical" evidence="1">
    <location>
        <begin position="382"/>
        <end position="408"/>
    </location>
</feature>
<dbReference type="OrthoDB" id="5819582at2759"/>
<dbReference type="HOGENOM" id="CLU_005679_13_6_1"/>